<feature type="signal peptide" evidence="2">
    <location>
        <begin position="1"/>
        <end position="19"/>
    </location>
</feature>
<proteinExistence type="predicted"/>
<dbReference type="PANTHER" id="PTHR37487:SF2">
    <property type="entry name" value="EXPRESSED PROTEIN"/>
    <property type="match status" value="1"/>
</dbReference>
<dbReference type="OrthoDB" id="3362246at2759"/>
<keyword evidence="2" id="KW-0732">Signal</keyword>
<feature type="chain" id="PRO_5002174178" evidence="2">
    <location>
        <begin position="20"/>
        <end position="195"/>
    </location>
</feature>
<sequence>MRSVLCVATTLLAAASVYAQSFTINTPSNVVVCQPLLIQWSGGTAPYFLSVLPGNSPSGQALESLGTFNGTSFSWKVNIAAGTSIDLTLRDSNGNLAQSAAVTINPGSDTSCVGQAVSGSAGTATATPPATSGSAGGTTAGTTTGTQTTNAGTTPSSTGTGSSASSSKTNGASPANVAKVGTAGIIGAALAVLLA</sequence>
<dbReference type="PANTHER" id="PTHR37487">
    <property type="entry name" value="CHROMOSOME 1, WHOLE GENOME SHOTGUN SEQUENCE"/>
    <property type="match status" value="1"/>
</dbReference>
<dbReference type="AlphaFoldDB" id="A0A0C2XFF8"/>
<dbReference type="InParanoid" id="A0A0C2XFF8"/>
<keyword evidence="4" id="KW-1185">Reference proteome</keyword>
<feature type="compositionally biased region" description="Low complexity" evidence="1">
    <location>
        <begin position="140"/>
        <end position="175"/>
    </location>
</feature>
<feature type="region of interest" description="Disordered" evidence="1">
    <location>
        <begin position="116"/>
        <end position="175"/>
    </location>
</feature>
<dbReference type="Proteomes" id="UP000054549">
    <property type="component" value="Unassembled WGS sequence"/>
</dbReference>
<name>A0A0C2XFF8_AMAMK</name>
<evidence type="ECO:0000256" key="2">
    <source>
        <dbReference type="SAM" id="SignalP"/>
    </source>
</evidence>
<organism evidence="3 4">
    <name type="scientific">Amanita muscaria (strain Koide BX008)</name>
    <dbReference type="NCBI Taxonomy" id="946122"/>
    <lineage>
        <taxon>Eukaryota</taxon>
        <taxon>Fungi</taxon>
        <taxon>Dikarya</taxon>
        <taxon>Basidiomycota</taxon>
        <taxon>Agaricomycotina</taxon>
        <taxon>Agaricomycetes</taxon>
        <taxon>Agaricomycetidae</taxon>
        <taxon>Agaricales</taxon>
        <taxon>Pluteineae</taxon>
        <taxon>Amanitaceae</taxon>
        <taxon>Amanita</taxon>
    </lineage>
</organism>
<evidence type="ECO:0000313" key="4">
    <source>
        <dbReference type="Proteomes" id="UP000054549"/>
    </source>
</evidence>
<evidence type="ECO:0000256" key="1">
    <source>
        <dbReference type="SAM" id="MobiDB-lite"/>
    </source>
</evidence>
<reference evidence="3 4" key="1">
    <citation type="submission" date="2014-04" db="EMBL/GenBank/DDBJ databases">
        <title>Evolutionary Origins and Diversification of the Mycorrhizal Mutualists.</title>
        <authorList>
            <consortium name="DOE Joint Genome Institute"/>
            <consortium name="Mycorrhizal Genomics Consortium"/>
            <person name="Kohler A."/>
            <person name="Kuo A."/>
            <person name="Nagy L.G."/>
            <person name="Floudas D."/>
            <person name="Copeland A."/>
            <person name="Barry K.W."/>
            <person name="Cichocki N."/>
            <person name="Veneault-Fourrey C."/>
            <person name="LaButti K."/>
            <person name="Lindquist E.A."/>
            <person name="Lipzen A."/>
            <person name="Lundell T."/>
            <person name="Morin E."/>
            <person name="Murat C."/>
            <person name="Riley R."/>
            <person name="Ohm R."/>
            <person name="Sun H."/>
            <person name="Tunlid A."/>
            <person name="Henrissat B."/>
            <person name="Grigoriev I.V."/>
            <person name="Hibbett D.S."/>
            <person name="Martin F."/>
        </authorList>
    </citation>
    <scope>NUCLEOTIDE SEQUENCE [LARGE SCALE GENOMIC DNA]</scope>
    <source>
        <strain evidence="3 4">Koide BX008</strain>
    </source>
</reference>
<dbReference type="STRING" id="946122.A0A0C2XFF8"/>
<dbReference type="HOGENOM" id="CLU_063099_2_2_1"/>
<protein>
    <submittedName>
        <fullName evidence="3">Uncharacterized protein</fullName>
    </submittedName>
</protein>
<accession>A0A0C2XFF8</accession>
<gene>
    <name evidence="3" type="ORF">M378DRAFT_191606</name>
</gene>
<evidence type="ECO:0000313" key="3">
    <source>
        <dbReference type="EMBL" id="KIL67593.1"/>
    </source>
</evidence>
<dbReference type="EMBL" id="KN818231">
    <property type="protein sequence ID" value="KIL67593.1"/>
    <property type="molecule type" value="Genomic_DNA"/>
</dbReference>
<feature type="compositionally biased region" description="Low complexity" evidence="1">
    <location>
        <begin position="116"/>
        <end position="133"/>
    </location>
</feature>